<evidence type="ECO:0000313" key="1">
    <source>
        <dbReference type="EMBL" id="MER6272577.1"/>
    </source>
</evidence>
<name>A0ABV1TSJ0_9ACTN</name>
<evidence type="ECO:0000313" key="2">
    <source>
        <dbReference type="Proteomes" id="UP001490365"/>
    </source>
</evidence>
<proteinExistence type="predicted"/>
<dbReference type="EMBL" id="JBEOZM010000023">
    <property type="protein sequence ID" value="MER6272577.1"/>
    <property type="molecule type" value="Genomic_DNA"/>
</dbReference>
<comment type="caution">
    <text evidence="1">The sequence shown here is derived from an EMBL/GenBank/DDBJ whole genome shotgun (WGS) entry which is preliminary data.</text>
</comment>
<reference evidence="1 2" key="1">
    <citation type="submission" date="2024-06" db="EMBL/GenBank/DDBJ databases">
        <title>The Natural Products Discovery Center: Release of the First 8490 Sequenced Strains for Exploring Actinobacteria Biosynthetic Diversity.</title>
        <authorList>
            <person name="Kalkreuter E."/>
            <person name="Kautsar S.A."/>
            <person name="Yang D."/>
            <person name="Bader C.D."/>
            <person name="Teijaro C.N."/>
            <person name="Fluegel L."/>
            <person name="Davis C.M."/>
            <person name="Simpson J.R."/>
            <person name="Lauterbach L."/>
            <person name="Steele A.D."/>
            <person name="Gui C."/>
            <person name="Meng S."/>
            <person name="Li G."/>
            <person name="Viehrig K."/>
            <person name="Ye F."/>
            <person name="Su P."/>
            <person name="Kiefer A.F."/>
            <person name="Nichols A."/>
            <person name="Cepeda A.J."/>
            <person name="Yan W."/>
            <person name="Fan B."/>
            <person name="Jiang Y."/>
            <person name="Adhikari A."/>
            <person name="Zheng C.-J."/>
            <person name="Schuster L."/>
            <person name="Cowan T.M."/>
            <person name="Smanski M.J."/>
            <person name="Chevrette M.G."/>
            <person name="De Carvalho L.P.S."/>
            <person name="Shen B."/>
        </authorList>
    </citation>
    <scope>NUCLEOTIDE SEQUENCE [LARGE SCALE GENOMIC DNA]</scope>
    <source>
        <strain evidence="1 2">NPDC001694</strain>
    </source>
</reference>
<dbReference type="RefSeq" id="WP_351960891.1">
    <property type="nucleotide sequence ID" value="NZ_JBEOZM010000023.1"/>
</dbReference>
<dbReference type="Proteomes" id="UP001490365">
    <property type="component" value="Unassembled WGS sequence"/>
</dbReference>
<protein>
    <submittedName>
        <fullName evidence="1">Uncharacterized protein</fullName>
    </submittedName>
</protein>
<gene>
    <name evidence="1" type="ORF">ABT211_35710</name>
</gene>
<organism evidence="1 2">
    <name type="scientific">Streptomyces sp. 900105755</name>
    <dbReference type="NCBI Taxonomy" id="3154389"/>
    <lineage>
        <taxon>Bacteria</taxon>
        <taxon>Bacillati</taxon>
        <taxon>Actinomycetota</taxon>
        <taxon>Actinomycetes</taxon>
        <taxon>Kitasatosporales</taxon>
        <taxon>Streptomycetaceae</taxon>
        <taxon>Streptomyces</taxon>
    </lineage>
</organism>
<sequence>MGPNDAQIVRIFSREEKGLIADFTLKATGNAEIVVAAKAGHTRILPPLPQPMPK</sequence>
<accession>A0ABV1TSJ0</accession>
<keyword evidence="2" id="KW-1185">Reference proteome</keyword>